<dbReference type="AlphaFoldDB" id="A0A919K519"/>
<dbReference type="RefSeq" id="WP_203786683.1">
    <property type="nucleotide sequence ID" value="NZ_BOMV01000076.1"/>
</dbReference>
<dbReference type="SUPFAM" id="SSF53335">
    <property type="entry name" value="S-adenosyl-L-methionine-dependent methyltransferases"/>
    <property type="match status" value="1"/>
</dbReference>
<keyword evidence="3" id="KW-1185">Reference proteome</keyword>
<proteinExistence type="predicted"/>
<comment type="caution">
    <text evidence="2">The sequence shown here is derived from an EMBL/GenBank/DDBJ whole genome shotgun (WGS) entry which is preliminary data.</text>
</comment>
<evidence type="ECO:0000259" key="1">
    <source>
        <dbReference type="Pfam" id="PF08241"/>
    </source>
</evidence>
<dbReference type="Gene3D" id="3.40.50.150">
    <property type="entry name" value="Vaccinia Virus protein VP39"/>
    <property type="match status" value="1"/>
</dbReference>
<gene>
    <name evidence="2" type="ORF">Ari01nite_71690</name>
</gene>
<evidence type="ECO:0000313" key="2">
    <source>
        <dbReference type="EMBL" id="GIE99704.1"/>
    </source>
</evidence>
<dbReference type="InterPro" id="IPR013216">
    <property type="entry name" value="Methyltransf_11"/>
</dbReference>
<keyword evidence="2" id="KW-0808">Transferase</keyword>
<name>A0A919K519_9ACTN</name>
<protein>
    <submittedName>
        <fullName evidence="2">Methyltransferase</fullName>
    </submittedName>
</protein>
<dbReference type="Pfam" id="PF08241">
    <property type="entry name" value="Methyltransf_11"/>
    <property type="match status" value="1"/>
</dbReference>
<reference evidence="2" key="1">
    <citation type="submission" date="2021-01" db="EMBL/GenBank/DDBJ databases">
        <title>Whole genome shotgun sequence of Actinoplanes rishiriensis NBRC 108556.</title>
        <authorList>
            <person name="Komaki H."/>
            <person name="Tamura T."/>
        </authorList>
    </citation>
    <scope>NUCLEOTIDE SEQUENCE</scope>
    <source>
        <strain evidence="2">NBRC 108556</strain>
    </source>
</reference>
<dbReference type="EMBL" id="BOMV01000076">
    <property type="protein sequence ID" value="GIE99704.1"/>
    <property type="molecule type" value="Genomic_DNA"/>
</dbReference>
<feature type="domain" description="Methyltransferase type 11" evidence="1">
    <location>
        <begin position="40"/>
        <end position="128"/>
    </location>
</feature>
<dbReference type="Proteomes" id="UP000636960">
    <property type="component" value="Unassembled WGS sequence"/>
</dbReference>
<keyword evidence="2" id="KW-0489">Methyltransferase</keyword>
<evidence type="ECO:0000313" key="3">
    <source>
        <dbReference type="Proteomes" id="UP000636960"/>
    </source>
</evidence>
<organism evidence="2 3">
    <name type="scientific">Paractinoplanes rishiriensis</name>
    <dbReference type="NCBI Taxonomy" id="1050105"/>
    <lineage>
        <taxon>Bacteria</taxon>
        <taxon>Bacillati</taxon>
        <taxon>Actinomycetota</taxon>
        <taxon>Actinomycetes</taxon>
        <taxon>Micromonosporales</taxon>
        <taxon>Micromonosporaceae</taxon>
        <taxon>Paractinoplanes</taxon>
    </lineage>
</organism>
<accession>A0A919K519</accession>
<sequence>MLDTEALIRALDTAESTPDATALRARSYDLLRLPKGGTVIDVGCGTGRAVFELGPHAIGVDPDPVMLAAAEKRFPGIDVRAADATDLPVRDGAAHGYRADKVFHVLPDPGAALAEARRVLAPGGRIVLLGQDWDTIVIDSDLGDLTRRIVHARADGMPHPRIARAYRNLLLTVGFREAEVEVHTAIFTEAGFLPLLAKHAEVAVERGAIGGVEAERWLGEQTRRAETGRLLVYLPIFVASATQREAR</sequence>
<dbReference type="PANTHER" id="PTHR43591:SF24">
    <property type="entry name" value="2-METHOXY-6-POLYPRENYL-1,4-BENZOQUINOL METHYLASE, MITOCHONDRIAL"/>
    <property type="match status" value="1"/>
</dbReference>
<dbReference type="PANTHER" id="PTHR43591">
    <property type="entry name" value="METHYLTRANSFERASE"/>
    <property type="match status" value="1"/>
</dbReference>
<dbReference type="InterPro" id="IPR029063">
    <property type="entry name" value="SAM-dependent_MTases_sf"/>
</dbReference>
<dbReference type="GO" id="GO:0008757">
    <property type="term" value="F:S-adenosylmethionine-dependent methyltransferase activity"/>
    <property type="evidence" value="ECO:0007669"/>
    <property type="project" value="InterPro"/>
</dbReference>
<dbReference type="GO" id="GO:0032259">
    <property type="term" value="P:methylation"/>
    <property type="evidence" value="ECO:0007669"/>
    <property type="project" value="UniProtKB-KW"/>
</dbReference>
<dbReference type="CDD" id="cd02440">
    <property type="entry name" value="AdoMet_MTases"/>
    <property type="match status" value="1"/>
</dbReference>